<dbReference type="CDD" id="cd00609">
    <property type="entry name" value="AAT_like"/>
    <property type="match status" value="1"/>
</dbReference>
<keyword evidence="8" id="KW-1185">Reference proteome</keyword>
<dbReference type="PRINTS" id="PR00753">
    <property type="entry name" value="ACCSYNTHASE"/>
</dbReference>
<keyword evidence="4" id="KW-0456">Lyase</keyword>
<dbReference type="PANTHER" id="PTHR43525">
    <property type="entry name" value="PROTEIN MALY"/>
    <property type="match status" value="1"/>
</dbReference>
<reference evidence="7 8" key="1">
    <citation type="submission" date="2018-02" db="EMBL/GenBank/DDBJ databases">
        <title>Draft genome sequence of Streptococcus oricebi CCUG 70868T type strain.</title>
        <authorList>
            <person name="Mendez V."/>
            <person name="Salva-Serra F."/>
            <person name="Jaen-Luchoro D."/>
            <person name="Gonzales-Siles L."/>
            <person name="Karlsson R."/>
            <person name="Engstrom-Jakobsson H."/>
            <person name="Busquets A."/>
            <person name="Gomila M."/>
            <person name="Pineiro-Iglesias B."/>
            <person name="Bennasar-Figueras A."/>
            <person name="Seeger M."/>
            <person name="Moore E."/>
        </authorList>
    </citation>
    <scope>NUCLEOTIDE SEQUENCE [LARGE SCALE GENOMIC DNA]</scope>
    <source>
        <strain evidence="7 8">CCUG 70868</strain>
    </source>
</reference>
<evidence type="ECO:0000256" key="3">
    <source>
        <dbReference type="ARBA" id="ARBA00022898"/>
    </source>
</evidence>
<dbReference type="NCBIfam" id="TIGR04350">
    <property type="entry name" value="C_S_lyase_PatB"/>
    <property type="match status" value="1"/>
</dbReference>
<dbReference type="Gene3D" id="3.40.640.10">
    <property type="entry name" value="Type I PLP-dependent aspartate aminotransferase-like (Major domain)"/>
    <property type="match status" value="1"/>
</dbReference>
<comment type="similarity">
    <text evidence="5">Belongs to the class-II pyridoxal-phosphate-dependent aminotransferase family. MalY/PatB cystathionine beta-lyase subfamily.</text>
</comment>
<dbReference type="EMBL" id="PRDG01000003">
    <property type="protein sequence ID" value="MBP2623366.1"/>
    <property type="molecule type" value="Genomic_DNA"/>
</dbReference>
<dbReference type="PANTHER" id="PTHR43525:SF1">
    <property type="entry name" value="PROTEIN MALY"/>
    <property type="match status" value="1"/>
</dbReference>
<dbReference type="SUPFAM" id="SSF53383">
    <property type="entry name" value="PLP-dependent transferases"/>
    <property type="match status" value="1"/>
</dbReference>
<accession>A0ABS5B4B9</accession>
<evidence type="ECO:0000256" key="1">
    <source>
        <dbReference type="ARBA" id="ARBA00001933"/>
    </source>
</evidence>
<dbReference type="Gene3D" id="3.90.1150.10">
    <property type="entry name" value="Aspartate Aminotransferase, domain 1"/>
    <property type="match status" value="1"/>
</dbReference>
<dbReference type="InterPro" id="IPR015421">
    <property type="entry name" value="PyrdxlP-dep_Trfase_major"/>
</dbReference>
<organism evidence="7 8">
    <name type="scientific">Streptococcus oricebi</name>
    <dbReference type="NCBI Taxonomy" id="1547447"/>
    <lineage>
        <taxon>Bacteria</taxon>
        <taxon>Bacillati</taxon>
        <taxon>Bacillota</taxon>
        <taxon>Bacilli</taxon>
        <taxon>Lactobacillales</taxon>
        <taxon>Streptococcaceae</taxon>
        <taxon>Streptococcus</taxon>
    </lineage>
</organism>
<sequence length="395" mass="45138">MGQYDFQTAPKRLGQNSVKWKEVEADSELLPAWIADMDFEVLAEIRQAIHDYADQLVYGYNYASSTLFQAIMDWERKEHGYYFEEEALLLIEGVVPAISTAIQAFSKEGDAVLINTPVYPPFARSIQFNQRKLVTNSLQEKDGLFEIDFEQLEQDLVDNQVKIYLLCNPHNPGGRVWSKEDLEKIGRLCQKHEIILISDEIHQDLVLFGNHHHSINTVSPDFKDFSLVLASATKTFNIAGTKNSYAVIENPSLRSKFRKRQLANNQHEISSLGLLATETAYRYGKPWLEELKAVLEENIDFAVAYFAKQAPQLKIMKPQGTYLIWLDFSAYALTDDQLHRLLHDEAKVILNRGTDFGKEGSLHARLNIAAPKRIVEEVCRRIASSLAQFEQRNDS</sequence>
<proteinExistence type="inferred from homology"/>
<dbReference type="EC" id="4.4.1.13" evidence="2"/>
<dbReference type="Pfam" id="PF00155">
    <property type="entry name" value="Aminotran_1_2"/>
    <property type="match status" value="1"/>
</dbReference>
<comment type="cofactor">
    <cofactor evidence="1">
        <name>pyridoxal 5'-phosphate</name>
        <dbReference type="ChEBI" id="CHEBI:597326"/>
    </cofactor>
</comment>
<evidence type="ECO:0000313" key="7">
    <source>
        <dbReference type="EMBL" id="MBP2623366.1"/>
    </source>
</evidence>
<evidence type="ECO:0000256" key="2">
    <source>
        <dbReference type="ARBA" id="ARBA00012224"/>
    </source>
</evidence>
<protein>
    <recommendedName>
        <fullName evidence="2">cysteine-S-conjugate beta-lyase</fullName>
        <ecNumber evidence="2">4.4.1.13</ecNumber>
    </recommendedName>
</protein>
<feature type="domain" description="Aminotransferase class I/classII large" evidence="6">
    <location>
        <begin position="40"/>
        <end position="382"/>
    </location>
</feature>
<evidence type="ECO:0000256" key="4">
    <source>
        <dbReference type="ARBA" id="ARBA00023239"/>
    </source>
</evidence>
<keyword evidence="3" id="KW-0663">Pyridoxal phosphate</keyword>
<evidence type="ECO:0000259" key="6">
    <source>
        <dbReference type="Pfam" id="PF00155"/>
    </source>
</evidence>
<dbReference type="InterPro" id="IPR004839">
    <property type="entry name" value="Aminotransferase_I/II_large"/>
</dbReference>
<evidence type="ECO:0000256" key="5">
    <source>
        <dbReference type="ARBA" id="ARBA00037974"/>
    </source>
</evidence>
<dbReference type="InterPro" id="IPR015422">
    <property type="entry name" value="PyrdxlP-dep_Trfase_small"/>
</dbReference>
<name>A0ABS5B4B9_9STRE</name>
<gene>
    <name evidence="7" type="ORF">C4K46_05365</name>
</gene>
<dbReference type="RefSeq" id="WP_209627868.1">
    <property type="nucleotide sequence ID" value="NZ_PRDG01000003.1"/>
</dbReference>
<dbReference type="InterPro" id="IPR015424">
    <property type="entry name" value="PyrdxlP-dep_Trfase"/>
</dbReference>
<comment type="caution">
    <text evidence="7">The sequence shown here is derived from an EMBL/GenBank/DDBJ whole genome shotgun (WGS) entry which is preliminary data.</text>
</comment>
<dbReference type="Proteomes" id="UP001519296">
    <property type="component" value="Unassembled WGS sequence"/>
</dbReference>
<dbReference type="InterPro" id="IPR027619">
    <property type="entry name" value="C-S_lyase_PatB-like"/>
</dbReference>
<dbReference type="InterPro" id="IPR051798">
    <property type="entry name" value="Class-II_PLP-Dep_Aminotrans"/>
</dbReference>
<evidence type="ECO:0000313" key="8">
    <source>
        <dbReference type="Proteomes" id="UP001519296"/>
    </source>
</evidence>